<feature type="compositionally biased region" description="Basic and acidic residues" evidence="1">
    <location>
        <begin position="91"/>
        <end position="103"/>
    </location>
</feature>
<keyword evidence="3" id="KW-1185">Reference proteome</keyword>
<evidence type="ECO:0000256" key="1">
    <source>
        <dbReference type="SAM" id="MobiDB-lite"/>
    </source>
</evidence>
<feature type="region of interest" description="Disordered" evidence="1">
    <location>
        <begin position="1"/>
        <end position="26"/>
    </location>
</feature>
<evidence type="ECO:0000313" key="3">
    <source>
        <dbReference type="Proteomes" id="UP000314294"/>
    </source>
</evidence>
<feature type="region of interest" description="Disordered" evidence="1">
    <location>
        <begin position="64"/>
        <end position="121"/>
    </location>
</feature>
<name>A0A4Z2GNT4_9TELE</name>
<organism evidence="2 3">
    <name type="scientific">Liparis tanakae</name>
    <name type="common">Tanaka's snailfish</name>
    <dbReference type="NCBI Taxonomy" id="230148"/>
    <lineage>
        <taxon>Eukaryota</taxon>
        <taxon>Metazoa</taxon>
        <taxon>Chordata</taxon>
        <taxon>Craniata</taxon>
        <taxon>Vertebrata</taxon>
        <taxon>Euteleostomi</taxon>
        <taxon>Actinopterygii</taxon>
        <taxon>Neopterygii</taxon>
        <taxon>Teleostei</taxon>
        <taxon>Neoteleostei</taxon>
        <taxon>Acanthomorphata</taxon>
        <taxon>Eupercaria</taxon>
        <taxon>Perciformes</taxon>
        <taxon>Cottioidei</taxon>
        <taxon>Cottales</taxon>
        <taxon>Liparidae</taxon>
        <taxon>Liparis</taxon>
    </lineage>
</organism>
<protein>
    <submittedName>
        <fullName evidence="2">Uncharacterized protein</fullName>
    </submittedName>
</protein>
<sequence length="121" mass="13505">MSRIRAARGAAARERHAAAPPPPPRAHALCLRYRRFAPGVNSGDDDNDVKKEGTRFRSSRVGLDRVLLPPPGPVFSRCQKGKKKKNLRIPPRREPQRGGDRRRLNGGTERCEAASFARSDR</sequence>
<proteinExistence type="predicted"/>
<gene>
    <name evidence="2" type="ORF">EYF80_034910</name>
</gene>
<comment type="caution">
    <text evidence="2">The sequence shown here is derived from an EMBL/GenBank/DDBJ whole genome shotgun (WGS) entry which is preliminary data.</text>
</comment>
<reference evidence="2 3" key="1">
    <citation type="submission" date="2019-03" db="EMBL/GenBank/DDBJ databases">
        <title>First draft genome of Liparis tanakae, snailfish: a comprehensive survey of snailfish specific genes.</title>
        <authorList>
            <person name="Kim W."/>
            <person name="Song I."/>
            <person name="Jeong J.-H."/>
            <person name="Kim D."/>
            <person name="Kim S."/>
            <person name="Ryu S."/>
            <person name="Song J.Y."/>
            <person name="Lee S.K."/>
        </authorList>
    </citation>
    <scope>NUCLEOTIDE SEQUENCE [LARGE SCALE GENOMIC DNA]</scope>
    <source>
        <tissue evidence="2">Muscle</tissue>
    </source>
</reference>
<accession>A0A4Z2GNT4</accession>
<dbReference type="AlphaFoldDB" id="A0A4Z2GNT4"/>
<dbReference type="EMBL" id="SRLO01000472">
    <property type="protein sequence ID" value="TNN54880.1"/>
    <property type="molecule type" value="Genomic_DNA"/>
</dbReference>
<evidence type="ECO:0000313" key="2">
    <source>
        <dbReference type="EMBL" id="TNN54880.1"/>
    </source>
</evidence>
<dbReference type="Proteomes" id="UP000314294">
    <property type="component" value="Unassembled WGS sequence"/>
</dbReference>